<proteinExistence type="predicted"/>
<feature type="region of interest" description="Disordered" evidence="1">
    <location>
        <begin position="80"/>
        <end position="101"/>
    </location>
</feature>
<dbReference type="Proteomes" id="UP000236161">
    <property type="component" value="Unassembled WGS sequence"/>
</dbReference>
<dbReference type="InterPro" id="IPR044296">
    <property type="entry name" value="HIPP46"/>
</dbReference>
<evidence type="ECO:0008006" key="4">
    <source>
        <dbReference type="Google" id="ProtNLM"/>
    </source>
</evidence>
<feature type="compositionally biased region" description="Basic and acidic residues" evidence="1">
    <location>
        <begin position="80"/>
        <end position="98"/>
    </location>
</feature>
<sequence length="140" mass="15413">MNLKKKTVLPFQQKVVLKLSLEDPAKRTKALKVAVALPGVLSAALDGEKLTVVGHMDSVELTKALRKKMKYAELLTVGSAEEKKGEGGKKEDGGKKGGEPNSLQHVVWTPYYHGLAGQPPYYMYHEIRDPSYDEPSCSIM</sequence>
<dbReference type="Gene3D" id="3.30.70.100">
    <property type="match status" value="1"/>
</dbReference>
<gene>
    <name evidence="2" type="ORF">AXF42_Ash008925</name>
</gene>
<evidence type="ECO:0000313" key="2">
    <source>
        <dbReference type="EMBL" id="PKA58638.1"/>
    </source>
</evidence>
<accession>A0A2I0ASW4</accession>
<dbReference type="STRING" id="1088818.A0A2I0ASW4"/>
<evidence type="ECO:0000313" key="3">
    <source>
        <dbReference type="Proteomes" id="UP000236161"/>
    </source>
</evidence>
<reference evidence="2 3" key="1">
    <citation type="journal article" date="2017" name="Nature">
        <title>The Apostasia genome and the evolution of orchids.</title>
        <authorList>
            <person name="Zhang G.Q."/>
            <person name="Liu K.W."/>
            <person name="Li Z."/>
            <person name="Lohaus R."/>
            <person name="Hsiao Y.Y."/>
            <person name="Niu S.C."/>
            <person name="Wang J.Y."/>
            <person name="Lin Y.C."/>
            <person name="Xu Q."/>
            <person name="Chen L.J."/>
            <person name="Yoshida K."/>
            <person name="Fujiwara S."/>
            <person name="Wang Z.W."/>
            <person name="Zhang Y.Q."/>
            <person name="Mitsuda N."/>
            <person name="Wang M."/>
            <person name="Liu G.H."/>
            <person name="Pecoraro L."/>
            <person name="Huang H.X."/>
            <person name="Xiao X.J."/>
            <person name="Lin M."/>
            <person name="Wu X.Y."/>
            <person name="Wu W.L."/>
            <person name="Chen Y.Y."/>
            <person name="Chang S.B."/>
            <person name="Sakamoto S."/>
            <person name="Ohme-Takagi M."/>
            <person name="Yagi M."/>
            <person name="Zeng S.J."/>
            <person name="Shen C.Y."/>
            <person name="Yeh C.M."/>
            <person name="Luo Y.B."/>
            <person name="Tsai W.C."/>
            <person name="Van de Peer Y."/>
            <person name="Liu Z.J."/>
        </authorList>
    </citation>
    <scope>NUCLEOTIDE SEQUENCE [LARGE SCALE GENOMIC DNA]</scope>
    <source>
        <strain evidence="3">cv. Shenzhen</strain>
        <tissue evidence="2">Stem</tissue>
    </source>
</reference>
<name>A0A2I0ASW4_9ASPA</name>
<evidence type="ECO:0000256" key="1">
    <source>
        <dbReference type="SAM" id="MobiDB-lite"/>
    </source>
</evidence>
<dbReference type="AlphaFoldDB" id="A0A2I0ASW4"/>
<dbReference type="PANTHER" id="PTHR46371">
    <property type="entry name" value="OS04G0464100 PROTEIN"/>
    <property type="match status" value="1"/>
</dbReference>
<keyword evidence="3" id="KW-1185">Reference proteome</keyword>
<organism evidence="2 3">
    <name type="scientific">Apostasia shenzhenica</name>
    <dbReference type="NCBI Taxonomy" id="1088818"/>
    <lineage>
        <taxon>Eukaryota</taxon>
        <taxon>Viridiplantae</taxon>
        <taxon>Streptophyta</taxon>
        <taxon>Embryophyta</taxon>
        <taxon>Tracheophyta</taxon>
        <taxon>Spermatophyta</taxon>
        <taxon>Magnoliopsida</taxon>
        <taxon>Liliopsida</taxon>
        <taxon>Asparagales</taxon>
        <taxon>Orchidaceae</taxon>
        <taxon>Apostasioideae</taxon>
        <taxon>Apostasia</taxon>
    </lineage>
</organism>
<dbReference type="OrthoDB" id="692882at2759"/>
<dbReference type="EMBL" id="KZ451951">
    <property type="protein sequence ID" value="PKA58638.1"/>
    <property type="molecule type" value="Genomic_DNA"/>
</dbReference>
<protein>
    <recommendedName>
        <fullName evidence="4">HMA domain-containing protein</fullName>
    </recommendedName>
</protein>